<evidence type="ECO:0000313" key="2">
    <source>
        <dbReference type="Proteomes" id="UP000198956"/>
    </source>
</evidence>
<protein>
    <submittedName>
        <fullName evidence="1">Uncharacterized protein</fullName>
    </submittedName>
</protein>
<sequence>MLKPEYITIVDCGEDNQGIPFCNSLFQVISFVDKEQLEVTTIVIRDNIKYPVFYDIDDFLSIFVFQILHKEWINKSRNKPSQKKYQEYIQFKERMINHYIYLFAILYDLMKAEGWPEEQIKKYSPRAYKYLMEYLNN</sequence>
<dbReference type="EMBL" id="FNDE01000002">
    <property type="protein sequence ID" value="SDG73638.1"/>
    <property type="molecule type" value="Genomic_DNA"/>
</dbReference>
<proteinExistence type="predicted"/>
<accession>A0A1G7WP42</accession>
<reference evidence="1 2" key="1">
    <citation type="submission" date="2016-10" db="EMBL/GenBank/DDBJ databases">
        <authorList>
            <person name="de Groot N.N."/>
        </authorList>
    </citation>
    <scope>NUCLEOTIDE SEQUENCE [LARGE SCALE GENOMIC DNA]</scope>
    <source>
        <strain evidence="1 2">L 420-91</strain>
    </source>
</reference>
<organism evidence="1 2">
    <name type="scientific">Aneurinibacillus thermoaerophilus</name>
    <dbReference type="NCBI Taxonomy" id="143495"/>
    <lineage>
        <taxon>Bacteria</taxon>
        <taxon>Bacillati</taxon>
        <taxon>Bacillota</taxon>
        <taxon>Bacilli</taxon>
        <taxon>Bacillales</taxon>
        <taxon>Paenibacillaceae</taxon>
        <taxon>Aneurinibacillus group</taxon>
        <taxon>Aneurinibacillus</taxon>
    </lineage>
</organism>
<dbReference type="Proteomes" id="UP000198956">
    <property type="component" value="Unassembled WGS sequence"/>
</dbReference>
<dbReference type="AlphaFoldDB" id="A0A1G7WP42"/>
<gene>
    <name evidence="1" type="ORF">SAMN04489735_100235</name>
</gene>
<evidence type="ECO:0000313" key="1">
    <source>
        <dbReference type="EMBL" id="SDG73638.1"/>
    </source>
</evidence>
<name>A0A1G7WP42_ANETH</name>
<dbReference type="RefSeq" id="WP_091259680.1">
    <property type="nucleotide sequence ID" value="NZ_FNDE01000002.1"/>
</dbReference>